<reference evidence="4" key="1">
    <citation type="submission" date="2021-09" db="EMBL/GenBank/DDBJ databases">
        <authorList>
            <consortium name="AG Swart"/>
            <person name="Singh M."/>
            <person name="Singh A."/>
            <person name="Seah K."/>
            <person name="Emmerich C."/>
        </authorList>
    </citation>
    <scope>NUCLEOTIDE SEQUENCE</scope>
    <source>
        <strain evidence="4">ATCC30299</strain>
    </source>
</reference>
<proteinExistence type="inferred from homology"/>
<dbReference type="GO" id="GO:0005524">
    <property type="term" value="F:ATP binding"/>
    <property type="evidence" value="ECO:0007669"/>
    <property type="project" value="UniProtKB-KW"/>
</dbReference>
<keyword evidence="1" id="KW-0547">Nucleotide-binding</keyword>
<sequence>MPLILLCGIPQSGKTQFALQLKQFLEQQQQWEVVLINEESLSINKAEAYSSSFTEKNLRALIKSTVERELSQSKVVICDSLNYIKGYRYELHCIVKTVKTTHCVVYFEIPVDIALQRNQIYPPELLRDLANRMEVPQEKNRWDHPLIVIRENQEISFEDILNSLITTRQLPDPVATKGQKIQVPDYVYQVDRVTQNTIEFILNAQELYPEGSEVPIPDSTLLYPYSQKLTSLQLRKARKQFLQMNKHIPTNLESIQEAFLEYLRTSLSL</sequence>
<dbReference type="InterPro" id="IPR013641">
    <property type="entry name" value="KTI12/PSTK"/>
</dbReference>
<dbReference type="Proteomes" id="UP001162131">
    <property type="component" value="Unassembled WGS sequence"/>
</dbReference>
<dbReference type="PANTHER" id="PTHR12435">
    <property type="match status" value="1"/>
</dbReference>
<dbReference type="EMBL" id="CAJZBQ010000027">
    <property type="protein sequence ID" value="CAG9321011.1"/>
    <property type="molecule type" value="Genomic_DNA"/>
</dbReference>
<comment type="caution">
    <text evidence="4">The sequence shown here is derived from an EMBL/GenBank/DDBJ whole genome shotgun (WGS) entry which is preliminary data.</text>
</comment>
<keyword evidence="2" id="KW-0067">ATP-binding</keyword>
<keyword evidence="5" id="KW-1185">Reference proteome</keyword>
<dbReference type="SUPFAM" id="SSF52540">
    <property type="entry name" value="P-loop containing nucleoside triphosphate hydrolases"/>
    <property type="match status" value="1"/>
</dbReference>
<gene>
    <name evidence="4" type="ORF">BSTOLATCC_MIC27583</name>
</gene>
<evidence type="ECO:0000256" key="1">
    <source>
        <dbReference type="ARBA" id="ARBA00022741"/>
    </source>
</evidence>
<comment type="similarity">
    <text evidence="3">Belongs to the KTI12 family.</text>
</comment>
<accession>A0AAU9J6S2</accession>
<evidence type="ECO:0000256" key="3">
    <source>
        <dbReference type="ARBA" id="ARBA00025768"/>
    </source>
</evidence>
<dbReference type="InterPro" id="IPR027417">
    <property type="entry name" value="P-loop_NTPase"/>
</dbReference>
<dbReference type="AlphaFoldDB" id="A0AAU9J6S2"/>
<organism evidence="4 5">
    <name type="scientific">Blepharisma stoltei</name>
    <dbReference type="NCBI Taxonomy" id="1481888"/>
    <lineage>
        <taxon>Eukaryota</taxon>
        <taxon>Sar</taxon>
        <taxon>Alveolata</taxon>
        <taxon>Ciliophora</taxon>
        <taxon>Postciliodesmatophora</taxon>
        <taxon>Heterotrichea</taxon>
        <taxon>Heterotrichida</taxon>
        <taxon>Blepharismidae</taxon>
        <taxon>Blepharisma</taxon>
    </lineage>
</organism>
<evidence type="ECO:0000313" key="4">
    <source>
        <dbReference type="EMBL" id="CAG9321011.1"/>
    </source>
</evidence>
<evidence type="ECO:0000256" key="2">
    <source>
        <dbReference type="ARBA" id="ARBA00022840"/>
    </source>
</evidence>
<evidence type="ECO:0000313" key="5">
    <source>
        <dbReference type="Proteomes" id="UP001162131"/>
    </source>
</evidence>
<dbReference type="Pfam" id="PF08433">
    <property type="entry name" value="KTI12"/>
    <property type="match status" value="1"/>
</dbReference>
<dbReference type="Gene3D" id="3.40.50.300">
    <property type="entry name" value="P-loop containing nucleotide triphosphate hydrolases"/>
    <property type="match status" value="1"/>
</dbReference>
<protein>
    <submittedName>
        <fullName evidence="4">Uncharacterized protein</fullName>
    </submittedName>
</protein>
<name>A0AAU9J6S2_9CILI</name>